<dbReference type="PANTHER" id="PTHR42905">
    <property type="entry name" value="PHOSPHOENOLPYRUVATE CARBOXYLASE"/>
    <property type="match status" value="1"/>
</dbReference>
<dbReference type="EMBL" id="KF386879">
    <property type="protein sequence ID" value="AGZ94451.1"/>
    <property type="molecule type" value="Genomic_DNA"/>
</dbReference>
<evidence type="ECO:0000313" key="2">
    <source>
        <dbReference type="EMBL" id="AGZ94451.1"/>
    </source>
</evidence>
<sequence length="287" mass="31236">MARMSKAAELRELLTRPAVSRIVGARDPLTARMVEEAGFDGVWVSSFELSATRALPDLGLLTMTECLDAAALIDGATVLPSLVDCDTGFGAAINLVRVVRLCEAAGIAGICVEDKVFPKRNSYLDGGQVLEDPDVFAQRVEAAVRSRRDPDFTVVARCEALIAGAGMDEALRRAHHYVDAGADAVLVHSKRREPDEIVEFLRRWCRRAPVVVVPTTYYRWSLAEAQDAGVSLVIYANQALRACVLAVRTVLSEIHLRGDAATAEDSIAPVKEVFALTRTAEWEEWGA</sequence>
<dbReference type="SUPFAM" id="SSF51621">
    <property type="entry name" value="Phosphoenolpyruvate/pyruvate domain"/>
    <property type="match status" value="1"/>
</dbReference>
<accession>U5YS37</accession>
<evidence type="ECO:0000256" key="1">
    <source>
        <dbReference type="ARBA" id="ARBA00038455"/>
    </source>
</evidence>
<dbReference type="CDD" id="cd00377">
    <property type="entry name" value="ICL_PEPM"/>
    <property type="match status" value="1"/>
</dbReference>
<name>U5YS37_9PSEU</name>
<dbReference type="InterPro" id="IPR039556">
    <property type="entry name" value="ICL/PEPM"/>
</dbReference>
<proteinExistence type="inferred from homology"/>
<dbReference type="GO" id="GO:0003824">
    <property type="term" value="F:catalytic activity"/>
    <property type="evidence" value="ECO:0007669"/>
    <property type="project" value="InterPro"/>
</dbReference>
<dbReference type="PANTHER" id="PTHR42905:SF7">
    <property type="entry name" value="PHOSPHOENOLPYRUVATE PHOSPHOMUTASE"/>
    <property type="match status" value="1"/>
</dbReference>
<organism evidence="2">
    <name type="scientific">Lentzea sp. NRRL S-836</name>
    <dbReference type="NCBI Taxonomy" id="1415540"/>
    <lineage>
        <taxon>Bacteria</taxon>
        <taxon>Bacillati</taxon>
        <taxon>Actinomycetota</taxon>
        <taxon>Actinomycetes</taxon>
        <taxon>Pseudonocardiales</taxon>
        <taxon>Pseudonocardiaceae</taxon>
        <taxon>Lentzea</taxon>
    </lineage>
</organism>
<dbReference type="Gene3D" id="3.20.20.60">
    <property type="entry name" value="Phosphoenolpyruvate-binding domains"/>
    <property type="match status" value="1"/>
</dbReference>
<dbReference type="AlphaFoldDB" id="U5YS37"/>
<dbReference type="Pfam" id="PF13714">
    <property type="entry name" value="PEP_mutase"/>
    <property type="match status" value="1"/>
</dbReference>
<dbReference type="InterPro" id="IPR040442">
    <property type="entry name" value="Pyrv_kinase-like_dom_sf"/>
</dbReference>
<protein>
    <submittedName>
        <fullName evidence="2">PEP mutase</fullName>
    </submittedName>
</protein>
<reference evidence="2" key="1">
    <citation type="journal article" date="2013" name="Proc. Natl. Acad. Sci. U.S.A.">
        <title>Diversity and abundance of phosphonate biosynthetic genes in nature.</title>
        <authorList>
            <person name="Yu X."/>
            <person name="Doroghazi J.R."/>
            <person name="Janga S.C."/>
            <person name="Zhang J.K."/>
            <person name="Circello B."/>
            <person name="Griffin B.M."/>
            <person name="Labeda D.P."/>
            <person name="Metcalf W.W."/>
        </authorList>
    </citation>
    <scope>NUCLEOTIDE SEQUENCE</scope>
    <source>
        <strain evidence="2">NRRL S-836</strain>
    </source>
</reference>
<dbReference type="InterPro" id="IPR015813">
    <property type="entry name" value="Pyrv/PenolPyrv_kinase-like_dom"/>
</dbReference>
<comment type="similarity">
    <text evidence="1">Belongs to the isocitrate lyase/PEP mutase superfamily. PEP mutase family.</text>
</comment>